<proteinExistence type="predicted"/>
<feature type="domain" description="DUF7064" evidence="1">
    <location>
        <begin position="199"/>
        <end position="327"/>
    </location>
</feature>
<dbReference type="InterPro" id="IPR055492">
    <property type="entry name" value="DUF7064"/>
</dbReference>
<feature type="domain" description="DUF7065" evidence="2">
    <location>
        <begin position="13"/>
        <end position="85"/>
    </location>
</feature>
<dbReference type="EMBL" id="CP045851">
    <property type="protein sequence ID" value="QGG93702.1"/>
    <property type="molecule type" value="Genomic_DNA"/>
</dbReference>
<evidence type="ECO:0000313" key="3">
    <source>
        <dbReference type="EMBL" id="QGG93702.1"/>
    </source>
</evidence>
<evidence type="ECO:0000259" key="1">
    <source>
        <dbReference type="Pfam" id="PF23212"/>
    </source>
</evidence>
<evidence type="ECO:0000259" key="2">
    <source>
        <dbReference type="Pfam" id="PF23213"/>
    </source>
</evidence>
<evidence type="ECO:0008006" key="5">
    <source>
        <dbReference type="Google" id="ProtNLM"/>
    </source>
</evidence>
<reference evidence="3 4" key="1">
    <citation type="submission" date="2019-11" db="EMBL/GenBank/DDBJ databases">
        <authorList>
            <person name="He Y."/>
        </authorList>
    </citation>
    <scope>NUCLEOTIDE SEQUENCE [LARGE SCALE GENOMIC DNA]</scope>
    <source>
        <strain evidence="3 4">SCSIO 58843</strain>
    </source>
</reference>
<keyword evidence="4" id="KW-1185">Reference proteome</keyword>
<protein>
    <recommendedName>
        <fullName evidence="5">AttH domain-containing protein</fullName>
    </recommendedName>
</protein>
<name>A0A5Q2RFX4_9ACTN</name>
<dbReference type="InterPro" id="IPR055493">
    <property type="entry name" value="DUF7065"/>
</dbReference>
<accession>A0A5Q2RFX4</accession>
<dbReference type="Proteomes" id="UP000334019">
    <property type="component" value="Chromosome"/>
</dbReference>
<dbReference type="SUPFAM" id="SSF159245">
    <property type="entry name" value="AttH-like"/>
    <property type="match status" value="1"/>
</dbReference>
<dbReference type="Pfam" id="PF23212">
    <property type="entry name" value="DUF7064"/>
    <property type="match status" value="1"/>
</dbReference>
<evidence type="ECO:0000313" key="4">
    <source>
        <dbReference type="Proteomes" id="UP000334019"/>
    </source>
</evidence>
<dbReference type="RefSeq" id="WP_153757808.1">
    <property type="nucleotide sequence ID" value="NZ_CP045851.1"/>
</dbReference>
<sequence>MARYRLEPQDEHMHPLEEATNFNESMYFNVYDPTERIGGFFRLGNRANEGYAEMTTCLYLPDGRAAFMFARPPIADNDAFDAGGMRFDVVTPFEELRVAYDGKVVLLDDPLAMADPKQAFTENPWVDCHVELTYRGVSPMFGGEPVNDDGTPIEETGEGFARGHYEQHVAGSGVIRVGDDEWPVDGFGLRDHSWGPRFWQSPWWYRWLTANFGDDLGFMVSIVASRDGSARIGGMLLRDGRYEPIVDATIDTDWTDEGDYHERIRAVARTASGEELEIGGAVLNLVPLRNRRTTPDGDQLMTRISEGMTEWTLDGRTGYGLSEYLDQIIDGRPVGLTG</sequence>
<organism evidence="3 4">
    <name type="scientific">Actinomarinicola tropica</name>
    <dbReference type="NCBI Taxonomy" id="2789776"/>
    <lineage>
        <taxon>Bacteria</taxon>
        <taxon>Bacillati</taxon>
        <taxon>Actinomycetota</taxon>
        <taxon>Acidimicrobiia</taxon>
        <taxon>Acidimicrobiales</taxon>
        <taxon>Iamiaceae</taxon>
        <taxon>Actinomarinicola</taxon>
    </lineage>
</organism>
<dbReference type="AlphaFoldDB" id="A0A5Q2RFX4"/>
<gene>
    <name evidence="3" type="ORF">GH723_00460</name>
</gene>
<dbReference type="KEGG" id="atq:GH723_00460"/>
<dbReference type="Pfam" id="PF23213">
    <property type="entry name" value="DUF7065"/>
    <property type="match status" value="1"/>
</dbReference>